<dbReference type="EMBL" id="BDGG01000002">
    <property type="protein sequence ID" value="GAU91229.1"/>
    <property type="molecule type" value="Genomic_DNA"/>
</dbReference>
<feature type="transmembrane region" description="Helical" evidence="2">
    <location>
        <begin position="28"/>
        <end position="48"/>
    </location>
</feature>
<evidence type="ECO:0000256" key="2">
    <source>
        <dbReference type="SAM" id="Phobius"/>
    </source>
</evidence>
<dbReference type="Proteomes" id="UP000186922">
    <property type="component" value="Unassembled WGS sequence"/>
</dbReference>
<organism evidence="3 4">
    <name type="scientific">Ramazzottius varieornatus</name>
    <name type="common">Water bear</name>
    <name type="synonym">Tardigrade</name>
    <dbReference type="NCBI Taxonomy" id="947166"/>
    <lineage>
        <taxon>Eukaryota</taxon>
        <taxon>Metazoa</taxon>
        <taxon>Ecdysozoa</taxon>
        <taxon>Tardigrada</taxon>
        <taxon>Eutardigrada</taxon>
        <taxon>Parachela</taxon>
        <taxon>Hypsibioidea</taxon>
        <taxon>Ramazzottiidae</taxon>
        <taxon>Ramazzottius</taxon>
    </lineage>
</organism>
<keyword evidence="4" id="KW-1185">Reference proteome</keyword>
<keyword evidence="2" id="KW-0812">Transmembrane</keyword>
<protein>
    <submittedName>
        <fullName evidence="3">Uncharacterized protein</fullName>
    </submittedName>
</protein>
<evidence type="ECO:0000313" key="3">
    <source>
        <dbReference type="EMBL" id="GAU91229.1"/>
    </source>
</evidence>
<keyword evidence="1" id="KW-0175">Coiled coil</keyword>
<keyword evidence="2" id="KW-1133">Transmembrane helix</keyword>
<evidence type="ECO:0000256" key="1">
    <source>
        <dbReference type="SAM" id="Coils"/>
    </source>
</evidence>
<feature type="coiled-coil region" evidence="1">
    <location>
        <begin position="84"/>
        <end position="111"/>
    </location>
</feature>
<proteinExistence type="predicted"/>
<gene>
    <name evidence="3" type="primary">RvY_03530-1</name>
    <name evidence="3" type="synonym">RvY_03530.1</name>
    <name evidence="3" type="ORF">RvY_03530</name>
</gene>
<name>A0A1D1UND6_RAMVA</name>
<evidence type="ECO:0000313" key="4">
    <source>
        <dbReference type="Proteomes" id="UP000186922"/>
    </source>
</evidence>
<accession>A0A1D1UND6</accession>
<reference evidence="3 4" key="1">
    <citation type="journal article" date="2016" name="Nat. Commun.">
        <title>Extremotolerant tardigrade genome and improved radiotolerance of human cultured cells by tardigrade-unique protein.</title>
        <authorList>
            <person name="Hashimoto T."/>
            <person name="Horikawa D.D."/>
            <person name="Saito Y."/>
            <person name="Kuwahara H."/>
            <person name="Kozuka-Hata H."/>
            <person name="Shin-I T."/>
            <person name="Minakuchi Y."/>
            <person name="Ohishi K."/>
            <person name="Motoyama A."/>
            <person name="Aizu T."/>
            <person name="Enomoto A."/>
            <person name="Kondo K."/>
            <person name="Tanaka S."/>
            <person name="Hara Y."/>
            <person name="Koshikawa S."/>
            <person name="Sagara H."/>
            <person name="Miura T."/>
            <person name="Yokobori S."/>
            <person name="Miyagawa K."/>
            <person name="Suzuki Y."/>
            <person name="Kubo T."/>
            <person name="Oyama M."/>
            <person name="Kohara Y."/>
            <person name="Fujiyama A."/>
            <person name="Arakawa K."/>
            <person name="Katayama T."/>
            <person name="Toyoda A."/>
            <person name="Kunieda T."/>
        </authorList>
    </citation>
    <scope>NUCLEOTIDE SEQUENCE [LARGE SCALE GENOMIC DNA]</scope>
    <source>
        <strain evidence="3 4">YOKOZUNA-1</strain>
    </source>
</reference>
<comment type="caution">
    <text evidence="3">The sequence shown here is derived from an EMBL/GenBank/DDBJ whole genome shotgun (WGS) entry which is preliminary data.</text>
</comment>
<dbReference type="AlphaFoldDB" id="A0A1D1UND6"/>
<sequence>MVFADPYREKAQRIKGVYGTKAYSVRNYYALLGVAYTVGCGYLFWLYAQTPRMSKKIERWTKSDSIFGIHFQPGDFTISPKLRHIDAAEKLRKIEAEKEELAVQAELARKSGVDVEAEPEMSLSARLAQVDEAAQAQMAHARTAER</sequence>
<keyword evidence="2" id="KW-0472">Membrane</keyword>